<dbReference type="OrthoDB" id="185659at2759"/>
<organism evidence="12 13">
    <name type="scientific">Pythium oligandrum</name>
    <name type="common">Mycoparasitic fungus</name>
    <dbReference type="NCBI Taxonomy" id="41045"/>
    <lineage>
        <taxon>Eukaryota</taxon>
        <taxon>Sar</taxon>
        <taxon>Stramenopiles</taxon>
        <taxon>Oomycota</taxon>
        <taxon>Peronosporomycetes</taxon>
        <taxon>Pythiales</taxon>
        <taxon>Pythiaceae</taxon>
        <taxon>Pythium</taxon>
    </lineage>
</organism>
<dbReference type="InterPro" id="IPR013766">
    <property type="entry name" value="Thioredoxin_domain"/>
</dbReference>
<dbReference type="Pfam" id="PF10417">
    <property type="entry name" value="1-cysPrx_C"/>
    <property type="match status" value="1"/>
</dbReference>
<feature type="active site" description="Cysteine sulfenic acid (-SOH) intermediate; for peroxidase activity" evidence="10">
    <location>
        <position position="48"/>
    </location>
</feature>
<keyword evidence="13" id="KW-1185">Reference proteome</keyword>
<sequence>MVLTIRHPAPEFTAEAVVNGEFKKISLNEYRGKWVVLFFYPLDFTFVCPTEIIAFSDRVEEFKALNTEVIGCSIDSKFSHLAWINTPRKKGGLGEMQIPLIADVTKEVGTKYEVIVKDGDDAGVAFRGLFIIDPKGVLRQITINDLPIGRNVDEVLRLIEAFQFNEEHGEVCPANWKKGKKTMKADPKGSLEYFDTVEEPAKKKAKN</sequence>
<keyword evidence="3 9" id="KW-0575">Peroxidase</keyword>
<dbReference type="EMBL" id="SPLM01000075">
    <property type="protein sequence ID" value="TMW61839.1"/>
    <property type="molecule type" value="Genomic_DNA"/>
</dbReference>
<evidence type="ECO:0000256" key="3">
    <source>
        <dbReference type="ARBA" id="ARBA00022559"/>
    </source>
</evidence>
<dbReference type="AlphaFoldDB" id="A0A8K1CE96"/>
<dbReference type="PROSITE" id="PS51352">
    <property type="entry name" value="THIOREDOXIN_2"/>
    <property type="match status" value="1"/>
</dbReference>
<name>A0A8K1CE96_PYTOL</name>
<dbReference type="InterPro" id="IPR019479">
    <property type="entry name" value="Peroxiredoxin_C"/>
</dbReference>
<dbReference type="EC" id="1.11.1.24" evidence="2"/>
<reference evidence="12" key="1">
    <citation type="submission" date="2019-03" db="EMBL/GenBank/DDBJ databases">
        <title>Long read genome sequence of the mycoparasitic Pythium oligandrum ATCC 38472 isolated from sugarbeet rhizosphere.</title>
        <authorList>
            <person name="Gaulin E."/>
        </authorList>
    </citation>
    <scope>NUCLEOTIDE SEQUENCE</scope>
    <source>
        <strain evidence="12">ATCC 38472_TT</strain>
    </source>
</reference>
<evidence type="ECO:0000259" key="11">
    <source>
        <dbReference type="PROSITE" id="PS51352"/>
    </source>
</evidence>
<keyword evidence="6" id="KW-1015">Disulfide bond</keyword>
<dbReference type="InterPro" id="IPR024706">
    <property type="entry name" value="Peroxiredoxin_AhpC-typ"/>
</dbReference>
<dbReference type="GO" id="GO:0005829">
    <property type="term" value="C:cytosol"/>
    <property type="evidence" value="ECO:0007669"/>
    <property type="project" value="TreeGrafter"/>
</dbReference>
<feature type="domain" description="Thioredoxin" evidence="11">
    <location>
        <begin position="3"/>
        <end position="164"/>
    </location>
</feature>
<keyword evidence="5 9" id="KW-0560">Oxidoreductase</keyword>
<evidence type="ECO:0000313" key="12">
    <source>
        <dbReference type="EMBL" id="TMW61839.1"/>
    </source>
</evidence>
<dbReference type="GO" id="GO:0008379">
    <property type="term" value="F:thioredoxin peroxidase activity"/>
    <property type="evidence" value="ECO:0007669"/>
    <property type="project" value="TreeGrafter"/>
</dbReference>
<evidence type="ECO:0000256" key="9">
    <source>
        <dbReference type="PIRNR" id="PIRNR000239"/>
    </source>
</evidence>
<dbReference type="FunFam" id="3.40.30.10:FF:000003">
    <property type="entry name" value="Peroxiredoxin 1"/>
    <property type="match status" value="1"/>
</dbReference>
<comment type="catalytic activity">
    <reaction evidence="8">
        <text>a hydroperoxide + [thioredoxin]-dithiol = an alcohol + [thioredoxin]-disulfide + H2O</text>
        <dbReference type="Rhea" id="RHEA:62620"/>
        <dbReference type="Rhea" id="RHEA-COMP:10698"/>
        <dbReference type="Rhea" id="RHEA-COMP:10700"/>
        <dbReference type="ChEBI" id="CHEBI:15377"/>
        <dbReference type="ChEBI" id="CHEBI:29950"/>
        <dbReference type="ChEBI" id="CHEBI:30879"/>
        <dbReference type="ChEBI" id="CHEBI:35924"/>
        <dbReference type="ChEBI" id="CHEBI:50058"/>
        <dbReference type="EC" id="1.11.1.24"/>
    </reaction>
</comment>
<dbReference type="CDD" id="cd03015">
    <property type="entry name" value="PRX_Typ2cys"/>
    <property type="match status" value="1"/>
</dbReference>
<gene>
    <name evidence="12" type="ORF">Poli38472_010902</name>
</gene>
<evidence type="ECO:0000256" key="7">
    <source>
        <dbReference type="ARBA" id="ARBA00023284"/>
    </source>
</evidence>
<dbReference type="SUPFAM" id="SSF52833">
    <property type="entry name" value="Thioredoxin-like"/>
    <property type="match status" value="1"/>
</dbReference>
<accession>A0A8K1CE96</accession>
<comment type="similarity">
    <text evidence="1">Belongs to the peroxiredoxin family. AhpC/Prx1 subfamily.</text>
</comment>
<evidence type="ECO:0000256" key="4">
    <source>
        <dbReference type="ARBA" id="ARBA00022862"/>
    </source>
</evidence>
<protein>
    <recommendedName>
        <fullName evidence="2">thioredoxin-dependent peroxiredoxin</fullName>
        <ecNumber evidence="2">1.11.1.24</ecNumber>
    </recommendedName>
</protein>
<dbReference type="Pfam" id="PF00578">
    <property type="entry name" value="AhpC-TSA"/>
    <property type="match status" value="1"/>
</dbReference>
<evidence type="ECO:0000256" key="10">
    <source>
        <dbReference type="PIRSR" id="PIRSR000239-1"/>
    </source>
</evidence>
<dbReference type="Proteomes" id="UP000794436">
    <property type="component" value="Unassembled WGS sequence"/>
</dbReference>
<dbReference type="InterPro" id="IPR050217">
    <property type="entry name" value="Peroxiredoxin"/>
</dbReference>
<evidence type="ECO:0000256" key="5">
    <source>
        <dbReference type="ARBA" id="ARBA00023002"/>
    </source>
</evidence>
<evidence type="ECO:0000256" key="1">
    <source>
        <dbReference type="ARBA" id="ARBA00009796"/>
    </source>
</evidence>
<dbReference type="Gene3D" id="3.40.30.10">
    <property type="entry name" value="Glutaredoxin"/>
    <property type="match status" value="1"/>
</dbReference>
<evidence type="ECO:0000313" key="13">
    <source>
        <dbReference type="Proteomes" id="UP000794436"/>
    </source>
</evidence>
<dbReference type="InterPro" id="IPR036249">
    <property type="entry name" value="Thioredoxin-like_sf"/>
</dbReference>
<evidence type="ECO:0000256" key="2">
    <source>
        <dbReference type="ARBA" id="ARBA00013017"/>
    </source>
</evidence>
<dbReference type="GO" id="GO:0042744">
    <property type="term" value="P:hydrogen peroxide catabolic process"/>
    <property type="evidence" value="ECO:0007669"/>
    <property type="project" value="TreeGrafter"/>
</dbReference>
<comment type="caution">
    <text evidence="12">The sequence shown here is derived from an EMBL/GenBank/DDBJ whole genome shotgun (WGS) entry which is preliminary data.</text>
</comment>
<dbReference type="PANTHER" id="PTHR10681">
    <property type="entry name" value="THIOREDOXIN PEROXIDASE"/>
    <property type="match status" value="1"/>
</dbReference>
<dbReference type="PIRSF" id="PIRSF000239">
    <property type="entry name" value="AHPC"/>
    <property type="match status" value="1"/>
</dbReference>
<dbReference type="GO" id="GO:0045454">
    <property type="term" value="P:cell redox homeostasis"/>
    <property type="evidence" value="ECO:0007669"/>
    <property type="project" value="TreeGrafter"/>
</dbReference>
<keyword evidence="4 9" id="KW-0049">Antioxidant</keyword>
<dbReference type="GO" id="GO:0006979">
    <property type="term" value="P:response to oxidative stress"/>
    <property type="evidence" value="ECO:0007669"/>
    <property type="project" value="TreeGrafter"/>
</dbReference>
<evidence type="ECO:0000256" key="6">
    <source>
        <dbReference type="ARBA" id="ARBA00023157"/>
    </source>
</evidence>
<dbReference type="GO" id="GO:0033554">
    <property type="term" value="P:cellular response to stress"/>
    <property type="evidence" value="ECO:0007669"/>
    <property type="project" value="TreeGrafter"/>
</dbReference>
<keyword evidence="7 9" id="KW-0676">Redox-active center</keyword>
<dbReference type="PANTHER" id="PTHR10681:SF171">
    <property type="entry name" value="PEROXIREDOXIN 4"/>
    <property type="match status" value="1"/>
</dbReference>
<dbReference type="InterPro" id="IPR000866">
    <property type="entry name" value="AhpC/TSA"/>
</dbReference>
<evidence type="ECO:0000256" key="8">
    <source>
        <dbReference type="ARBA" id="ARBA00049091"/>
    </source>
</evidence>
<proteinExistence type="inferred from homology"/>
<comment type="function">
    <text evidence="9">Thiol-specific peroxidase that catalyzes the reduction of hydrogen peroxide and organic hydroperoxides to water and alcohols, respectively.</text>
</comment>